<dbReference type="PANTHER" id="PTHR24026:SF133">
    <property type="entry name" value="CADHERIN-RELATED FAMILY MEMBER 2"/>
    <property type="match status" value="1"/>
</dbReference>
<feature type="domain" description="Cadherin" evidence="4">
    <location>
        <begin position="1"/>
        <end position="34"/>
    </location>
</feature>
<dbReference type="Gene3D" id="2.60.40.60">
    <property type="entry name" value="Cadherins"/>
    <property type="match status" value="3"/>
</dbReference>
<name>A0AAV4Q468_CAEEX</name>
<sequence>MTVHAVDAGNPVQQTATATVFITVEDVNNKPPKFSEDSYVEYISESSTIGAEVLTVIATDPDEDAKIRYSIVEPIIARDKNWFSCNNAFRIDGTTGKIIVNKLLEYNSASVIILTVDAVDLNAVDITFDKQQKTSVEVTIYIRAHGEMNPVFSPPWTQAHPVIEITVPEETLIGSTLLALSAFDPLTHAIVTHFEKISGSDPDNYVSVSPVSDSQEGFGTIKYSISGDGSDVFDIDETSGTITIRENATLDREASCI</sequence>
<dbReference type="Proteomes" id="UP001054945">
    <property type="component" value="Unassembled WGS sequence"/>
</dbReference>
<keyword evidence="2" id="KW-1133">Transmembrane helix</keyword>
<protein>
    <submittedName>
        <fullName evidence="5">Cadherin-23</fullName>
    </submittedName>
</protein>
<gene>
    <name evidence="5" type="primary">CDH23_0</name>
    <name evidence="5" type="ORF">CEXT_172791</name>
</gene>
<evidence type="ECO:0000259" key="4">
    <source>
        <dbReference type="PROSITE" id="PS50268"/>
    </source>
</evidence>
<evidence type="ECO:0000313" key="5">
    <source>
        <dbReference type="EMBL" id="GIY03177.1"/>
    </source>
</evidence>
<accession>A0AAV4Q468</accession>
<dbReference type="Pfam" id="PF00028">
    <property type="entry name" value="Cadherin"/>
    <property type="match status" value="1"/>
</dbReference>
<dbReference type="PRINTS" id="PR00205">
    <property type="entry name" value="CADHERIN"/>
</dbReference>
<dbReference type="GO" id="GO:0016020">
    <property type="term" value="C:membrane"/>
    <property type="evidence" value="ECO:0007669"/>
    <property type="project" value="InterPro"/>
</dbReference>
<evidence type="ECO:0000313" key="6">
    <source>
        <dbReference type="Proteomes" id="UP001054945"/>
    </source>
</evidence>
<dbReference type="EMBL" id="BPLR01005551">
    <property type="protein sequence ID" value="GIY03177.1"/>
    <property type="molecule type" value="Genomic_DNA"/>
</dbReference>
<dbReference type="GO" id="GO:0007156">
    <property type="term" value="P:homophilic cell adhesion via plasma membrane adhesion molecules"/>
    <property type="evidence" value="ECO:0007669"/>
    <property type="project" value="InterPro"/>
</dbReference>
<feature type="domain" description="Cadherin" evidence="4">
    <location>
        <begin position="35"/>
        <end position="152"/>
    </location>
</feature>
<reference evidence="5 6" key="1">
    <citation type="submission" date="2021-06" db="EMBL/GenBank/DDBJ databases">
        <title>Caerostris extrusa draft genome.</title>
        <authorList>
            <person name="Kono N."/>
            <person name="Arakawa K."/>
        </authorList>
    </citation>
    <scope>NUCLEOTIDE SEQUENCE [LARGE SCALE GENOMIC DNA]</scope>
</reference>
<comment type="caution">
    <text evidence="5">The sequence shown here is derived from an EMBL/GenBank/DDBJ whole genome shotgun (WGS) entry which is preliminary data.</text>
</comment>
<dbReference type="InterPro" id="IPR002126">
    <property type="entry name" value="Cadherin-like_dom"/>
</dbReference>
<feature type="domain" description="Cadherin" evidence="4">
    <location>
        <begin position="159"/>
        <end position="253"/>
    </location>
</feature>
<dbReference type="SMART" id="SM00112">
    <property type="entry name" value="CA"/>
    <property type="match status" value="1"/>
</dbReference>
<evidence type="ECO:0000256" key="2">
    <source>
        <dbReference type="ARBA" id="ARBA00022989"/>
    </source>
</evidence>
<dbReference type="InterPro" id="IPR015919">
    <property type="entry name" value="Cadherin-like_sf"/>
</dbReference>
<keyword evidence="2" id="KW-0472">Membrane</keyword>
<dbReference type="AlphaFoldDB" id="A0AAV4Q468"/>
<dbReference type="GO" id="GO:0005509">
    <property type="term" value="F:calcium ion binding"/>
    <property type="evidence" value="ECO:0007669"/>
    <property type="project" value="UniProtKB-UniRule"/>
</dbReference>
<keyword evidence="3" id="KW-0106">Calcium</keyword>
<proteinExistence type="predicted"/>
<keyword evidence="6" id="KW-1185">Reference proteome</keyword>
<evidence type="ECO:0000256" key="3">
    <source>
        <dbReference type="PROSITE-ProRule" id="PRU00043"/>
    </source>
</evidence>
<dbReference type="PANTHER" id="PTHR24026">
    <property type="entry name" value="FAT ATYPICAL CADHERIN-RELATED"/>
    <property type="match status" value="1"/>
</dbReference>
<organism evidence="5 6">
    <name type="scientific">Caerostris extrusa</name>
    <name type="common">Bark spider</name>
    <name type="synonym">Caerostris bankana</name>
    <dbReference type="NCBI Taxonomy" id="172846"/>
    <lineage>
        <taxon>Eukaryota</taxon>
        <taxon>Metazoa</taxon>
        <taxon>Ecdysozoa</taxon>
        <taxon>Arthropoda</taxon>
        <taxon>Chelicerata</taxon>
        <taxon>Arachnida</taxon>
        <taxon>Araneae</taxon>
        <taxon>Araneomorphae</taxon>
        <taxon>Entelegynae</taxon>
        <taxon>Araneoidea</taxon>
        <taxon>Araneidae</taxon>
        <taxon>Caerostris</taxon>
    </lineage>
</organism>
<dbReference type="PROSITE" id="PS50268">
    <property type="entry name" value="CADHERIN_2"/>
    <property type="match status" value="3"/>
</dbReference>
<evidence type="ECO:0000256" key="1">
    <source>
        <dbReference type="ARBA" id="ARBA00022692"/>
    </source>
</evidence>
<keyword evidence="1" id="KW-0812">Transmembrane</keyword>
<dbReference type="CDD" id="cd11304">
    <property type="entry name" value="Cadherin_repeat"/>
    <property type="match status" value="3"/>
</dbReference>
<dbReference type="SUPFAM" id="SSF49313">
    <property type="entry name" value="Cadherin-like"/>
    <property type="match status" value="1"/>
</dbReference>